<evidence type="ECO:0000313" key="1">
    <source>
        <dbReference type="EMBL" id="EFX78381.1"/>
    </source>
</evidence>
<dbReference type="Proteomes" id="UP000000305">
    <property type="component" value="Unassembled WGS sequence"/>
</dbReference>
<protein>
    <submittedName>
        <fullName evidence="1">Uncharacterized protein</fullName>
    </submittedName>
</protein>
<dbReference type="HOGENOM" id="CLU_1483446_0_0_1"/>
<sequence>MKKNQAVQIRFNSNRITFRFNRGLARPNISTSSFVLQFSRRIWATWTQPFDSLEQVNVASRNSDDSGRYRDNLVPMVEMSVLCYQFSGVLPGCVNGDVGGQWTEQPFSLIIWSDRLPVEFEYRDTSCALSSKMQRKPIGMPLVRKEGIATDGRVTGNIFFFASVAEFTLLKTEDDFPVMLEL</sequence>
<dbReference type="KEGG" id="dpx:DAPPUDRAFT_246351"/>
<gene>
    <name evidence="1" type="ORF">DAPPUDRAFT_246351</name>
</gene>
<reference evidence="1 2" key="1">
    <citation type="journal article" date="2011" name="Science">
        <title>The ecoresponsive genome of Daphnia pulex.</title>
        <authorList>
            <person name="Colbourne J.K."/>
            <person name="Pfrender M.E."/>
            <person name="Gilbert D."/>
            <person name="Thomas W.K."/>
            <person name="Tucker A."/>
            <person name="Oakley T.H."/>
            <person name="Tokishita S."/>
            <person name="Aerts A."/>
            <person name="Arnold G.J."/>
            <person name="Basu M.K."/>
            <person name="Bauer D.J."/>
            <person name="Caceres C.E."/>
            <person name="Carmel L."/>
            <person name="Casola C."/>
            <person name="Choi J.H."/>
            <person name="Detter J.C."/>
            <person name="Dong Q."/>
            <person name="Dusheyko S."/>
            <person name="Eads B.D."/>
            <person name="Frohlich T."/>
            <person name="Geiler-Samerotte K.A."/>
            <person name="Gerlach D."/>
            <person name="Hatcher P."/>
            <person name="Jogdeo S."/>
            <person name="Krijgsveld J."/>
            <person name="Kriventseva E.V."/>
            <person name="Kultz D."/>
            <person name="Laforsch C."/>
            <person name="Lindquist E."/>
            <person name="Lopez J."/>
            <person name="Manak J.R."/>
            <person name="Muller J."/>
            <person name="Pangilinan J."/>
            <person name="Patwardhan R.P."/>
            <person name="Pitluck S."/>
            <person name="Pritham E.J."/>
            <person name="Rechtsteiner A."/>
            <person name="Rho M."/>
            <person name="Rogozin I.B."/>
            <person name="Sakarya O."/>
            <person name="Salamov A."/>
            <person name="Schaack S."/>
            <person name="Shapiro H."/>
            <person name="Shiga Y."/>
            <person name="Skalitzky C."/>
            <person name="Smith Z."/>
            <person name="Souvorov A."/>
            <person name="Sung W."/>
            <person name="Tang Z."/>
            <person name="Tsuchiya D."/>
            <person name="Tu H."/>
            <person name="Vos H."/>
            <person name="Wang M."/>
            <person name="Wolf Y.I."/>
            <person name="Yamagata H."/>
            <person name="Yamada T."/>
            <person name="Ye Y."/>
            <person name="Shaw J.R."/>
            <person name="Andrews J."/>
            <person name="Crease T.J."/>
            <person name="Tang H."/>
            <person name="Lucas S.M."/>
            <person name="Robertson H.M."/>
            <person name="Bork P."/>
            <person name="Koonin E.V."/>
            <person name="Zdobnov E.M."/>
            <person name="Grigoriev I.V."/>
            <person name="Lynch M."/>
            <person name="Boore J.L."/>
        </authorList>
    </citation>
    <scope>NUCLEOTIDE SEQUENCE [LARGE SCALE GENOMIC DNA]</scope>
</reference>
<evidence type="ECO:0000313" key="2">
    <source>
        <dbReference type="Proteomes" id="UP000000305"/>
    </source>
</evidence>
<name>E9GQ95_DAPPU</name>
<organism evidence="1 2">
    <name type="scientific">Daphnia pulex</name>
    <name type="common">Water flea</name>
    <dbReference type="NCBI Taxonomy" id="6669"/>
    <lineage>
        <taxon>Eukaryota</taxon>
        <taxon>Metazoa</taxon>
        <taxon>Ecdysozoa</taxon>
        <taxon>Arthropoda</taxon>
        <taxon>Crustacea</taxon>
        <taxon>Branchiopoda</taxon>
        <taxon>Diplostraca</taxon>
        <taxon>Cladocera</taxon>
        <taxon>Anomopoda</taxon>
        <taxon>Daphniidae</taxon>
        <taxon>Daphnia</taxon>
    </lineage>
</organism>
<dbReference type="InParanoid" id="E9GQ95"/>
<accession>E9GQ95</accession>
<proteinExistence type="predicted"/>
<dbReference type="EMBL" id="GL732558">
    <property type="protein sequence ID" value="EFX78381.1"/>
    <property type="molecule type" value="Genomic_DNA"/>
</dbReference>
<keyword evidence="2" id="KW-1185">Reference proteome</keyword>
<dbReference type="AlphaFoldDB" id="E9GQ95"/>